<evidence type="ECO:0000256" key="2">
    <source>
        <dbReference type="ARBA" id="ARBA00023172"/>
    </source>
</evidence>
<evidence type="ECO:0000313" key="5">
    <source>
        <dbReference type="Proteomes" id="UP000005819"/>
    </source>
</evidence>
<dbReference type="EMBL" id="ABFK02000019">
    <property type="protein sequence ID" value="EDS03366.1"/>
    <property type="molecule type" value="Genomic_DNA"/>
</dbReference>
<dbReference type="GO" id="GO:0006310">
    <property type="term" value="P:DNA recombination"/>
    <property type="evidence" value="ECO:0007669"/>
    <property type="project" value="UniProtKB-KW"/>
</dbReference>
<evidence type="ECO:0000259" key="3">
    <source>
        <dbReference type="Pfam" id="PF13102"/>
    </source>
</evidence>
<keyword evidence="1" id="KW-0238">DNA-binding</keyword>
<dbReference type="Gene3D" id="1.10.150.130">
    <property type="match status" value="1"/>
</dbReference>
<dbReference type="InterPro" id="IPR050090">
    <property type="entry name" value="Tyrosine_recombinase_XerCD"/>
</dbReference>
<protein>
    <submittedName>
        <fullName evidence="4">Site-specific recombinase, phage integrase family</fullName>
    </submittedName>
</protein>
<dbReference type="InterPro" id="IPR010998">
    <property type="entry name" value="Integrase_recombinase_N"/>
</dbReference>
<dbReference type="HOGENOM" id="CLU_033139_8_0_10"/>
<reference evidence="4" key="1">
    <citation type="submission" date="2007-10" db="EMBL/GenBank/DDBJ databases">
        <authorList>
            <person name="Fulton L."/>
            <person name="Clifton S."/>
            <person name="Fulton B."/>
            <person name="Xu J."/>
            <person name="Minx P."/>
            <person name="Pepin K.H."/>
            <person name="Johnson M."/>
            <person name="Thiruvilangam P."/>
            <person name="Bhonagiri V."/>
            <person name="Nash W.E."/>
            <person name="Mardis E.R."/>
            <person name="Wilson R.K."/>
        </authorList>
    </citation>
    <scope>NUCLEOTIDE SEQUENCE [LARGE SCALE GENOMIC DNA]</scope>
    <source>
        <strain evidence="4">DSM 17216</strain>
    </source>
</reference>
<dbReference type="Gene3D" id="1.10.443.10">
    <property type="entry name" value="Intergrase catalytic core"/>
    <property type="match status" value="1"/>
</dbReference>
<reference evidence="4" key="2">
    <citation type="submission" date="2013-09" db="EMBL/GenBank/DDBJ databases">
        <title>Draft genome sequence of Alistipes putredinis (DSM 17216).</title>
        <authorList>
            <person name="Sudarsanam P."/>
            <person name="Ley R."/>
            <person name="Guruge J."/>
            <person name="Turnbaugh P.J."/>
            <person name="Mahowald M."/>
            <person name="Liep D."/>
            <person name="Gordon J."/>
        </authorList>
    </citation>
    <scope>NUCLEOTIDE SEQUENCE</scope>
    <source>
        <strain evidence="4">DSM 17216</strain>
    </source>
</reference>
<feature type="domain" description="Phage integrase SAM-like" evidence="3">
    <location>
        <begin position="72"/>
        <end position="172"/>
    </location>
</feature>
<dbReference type="eggNOG" id="COG0582">
    <property type="taxonomic scope" value="Bacteria"/>
</dbReference>
<sequence length="404" mass="46092">MPTDVYVSRKQITTDFKTIKDTEVVRMIDRDIIEYENILLRNLGSNLSQYTARELADYIEKYTTTDGGAGIDFIAFCEGHIKALRAEGRNGTAGRFEAVIRNLTDYFGRSTVFVKEINVKNLQGFVEYMQKPHEQTRTNQHGKEVAVRRPGCKAQTVKDYLADIHTLFNAACDYYNDEDAETVLITHRPFGSKKLQVEVKEEPEKRDLSEDDLVKILKAEAVPGKRMQLARDVLALSFYLLAMNTADLFGDDAKLGDGRITYHRQKTATRRKDEALMSVKIEPEALPLIHKYRDPDKRRLFSFYKMYANFREFNHNVNAGCKQLAAHLGIDVPLSTYYIRHTWATLASEECGISEADIALALNHVGAATGLESGKSLKTTRGYIHRRFTRNDTNNRIVLDYVKK</sequence>
<organism evidence="4 5">
    <name type="scientific">Alistipes putredinis DSM 17216</name>
    <dbReference type="NCBI Taxonomy" id="445970"/>
    <lineage>
        <taxon>Bacteria</taxon>
        <taxon>Pseudomonadati</taxon>
        <taxon>Bacteroidota</taxon>
        <taxon>Bacteroidia</taxon>
        <taxon>Bacteroidales</taxon>
        <taxon>Rikenellaceae</taxon>
        <taxon>Alistipes</taxon>
    </lineage>
</organism>
<dbReference type="InterPro" id="IPR011010">
    <property type="entry name" value="DNA_brk_join_enz"/>
</dbReference>
<dbReference type="AlphaFoldDB" id="B0MWS4"/>
<dbReference type="InterPro" id="IPR013762">
    <property type="entry name" value="Integrase-like_cat_sf"/>
</dbReference>
<dbReference type="GO" id="GO:0015074">
    <property type="term" value="P:DNA integration"/>
    <property type="evidence" value="ECO:0007669"/>
    <property type="project" value="InterPro"/>
</dbReference>
<proteinExistence type="predicted"/>
<keyword evidence="2" id="KW-0233">DNA recombination</keyword>
<dbReference type="GO" id="GO:0003677">
    <property type="term" value="F:DNA binding"/>
    <property type="evidence" value="ECO:0007669"/>
    <property type="project" value="UniProtKB-KW"/>
</dbReference>
<accession>B0MWS4</accession>
<dbReference type="Proteomes" id="UP000005819">
    <property type="component" value="Unassembled WGS sequence"/>
</dbReference>
<dbReference type="SUPFAM" id="SSF56349">
    <property type="entry name" value="DNA breaking-rejoining enzymes"/>
    <property type="match status" value="1"/>
</dbReference>
<gene>
    <name evidence="4" type="ORF">ALIPUT_01579</name>
</gene>
<keyword evidence="5" id="KW-1185">Reference proteome</keyword>
<dbReference type="PANTHER" id="PTHR30349">
    <property type="entry name" value="PHAGE INTEGRASE-RELATED"/>
    <property type="match status" value="1"/>
</dbReference>
<evidence type="ECO:0000313" key="4">
    <source>
        <dbReference type="EMBL" id="EDS03366.1"/>
    </source>
</evidence>
<comment type="caution">
    <text evidence="4">The sequence shown here is derived from an EMBL/GenBank/DDBJ whole genome shotgun (WGS) entry which is preliminary data.</text>
</comment>
<evidence type="ECO:0000256" key="1">
    <source>
        <dbReference type="ARBA" id="ARBA00023125"/>
    </source>
</evidence>
<dbReference type="PANTHER" id="PTHR30349:SF64">
    <property type="entry name" value="PROPHAGE INTEGRASE INTD-RELATED"/>
    <property type="match status" value="1"/>
</dbReference>
<name>B0MWS4_9BACT</name>
<dbReference type="Pfam" id="PF13102">
    <property type="entry name" value="Phage_int_SAM_5"/>
    <property type="match status" value="1"/>
</dbReference>
<dbReference type="InterPro" id="IPR025269">
    <property type="entry name" value="SAM-like_dom"/>
</dbReference>